<dbReference type="Proteomes" id="UP000077202">
    <property type="component" value="Unassembled WGS sequence"/>
</dbReference>
<organism evidence="2 3">
    <name type="scientific">Marchantia polymorpha subsp. ruderalis</name>
    <dbReference type="NCBI Taxonomy" id="1480154"/>
    <lineage>
        <taxon>Eukaryota</taxon>
        <taxon>Viridiplantae</taxon>
        <taxon>Streptophyta</taxon>
        <taxon>Embryophyta</taxon>
        <taxon>Marchantiophyta</taxon>
        <taxon>Marchantiopsida</taxon>
        <taxon>Marchantiidae</taxon>
        <taxon>Marchantiales</taxon>
        <taxon>Marchantiaceae</taxon>
        <taxon>Marchantia</taxon>
    </lineage>
</organism>
<proteinExistence type="predicted"/>
<reference evidence="2" key="1">
    <citation type="submission" date="2016-03" db="EMBL/GenBank/DDBJ databases">
        <title>Mechanisms controlling the formation of the plant cell surface in tip-growing cells are functionally conserved among land plants.</title>
        <authorList>
            <person name="Honkanen S."/>
            <person name="Jones V.A."/>
            <person name="Morieri G."/>
            <person name="Champion C."/>
            <person name="Hetherington A.J."/>
            <person name="Kelly S."/>
            <person name="Saint-Marcoux D."/>
            <person name="Proust H."/>
            <person name="Prescott H."/>
            <person name="Dolan L."/>
        </authorList>
    </citation>
    <scope>NUCLEOTIDE SEQUENCE [LARGE SCALE GENOMIC DNA]</scope>
    <source>
        <tissue evidence="2">Whole gametophyte</tissue>
    </source>
</reference>
<feature type="region of interest" description="Disordered" evidence="1">
    <location>
        <begin position="130"/>
        <end position="160"/>
    </location>
</feature>
<feature type="region of interest" description="Disordered" evidence="1">
    <location>
        <begin position="1"/>
        <end position="23"/>
    </location>
</feature>
<dbReference type="EMBL" id="LVLJ01003556">
    <property type="protein sequence ID" value="OAE20979.1"/>
    <property type="molecule type" value="Genomic_DNA"/>
</dbReference>
<evidence type="ECO:0000313" key="2">
    <source>
        <dbReference type="EMBL" id="OAE20979.1"/>
    </source>
</evidence>
<name>A0A176VJ65_MARPO</name>
<sequence>MCAFGGTELQRQKRLRGDKKDRQTRQQLLTAVNAFGDAPTLTDVFKKSAFGAGSQRLRRCGSTPSAVRDRSELRVGQRRKPLALLEHGHDEVIWQKSNSIFERRALVASAFGSRAFGPRDFKRAVFGATPSAKAPSEQDLSKEWNDKQKGEARVQSAQTPSAVDAFGDAELVVTGRASGASLSQPKSPTALDILAGSSEAAAAADDADLRQPGSYVELVRRRTRTKVRTSKLLARLDGNIKDMREKNECLLGHIALTQKVHKAIGKPPVGPTSYFGSNPSPSHYIDKDDGRLAYH</sequence>
<comment type="caution">
    <text evidence="2">The sequence shown here is derived from an EMBL/GenBank/DDBJ whole genome shotgun (WGS) entry which is preliminary data.</text>
</comment>
<dbReference type="AlphaFoldDB" id="A0A176VJ65"/>
<feature type="compositionally biased region" description="Basic and acidic residues" evidence="1">
    <location>
        <begin position="139"/>
        <end position="152"/>
    </location>
</feature>
<evidence type="ECO:0000256" key="1">
    <source>
        <dbReference type="SAM" id="MobiDB-lite"/>
    </source>
</evidence>
<evidence type="ECO:0000313" key="3">
    <source>
        <dbReference type="Proteomes" id="UP000077202"/>
    </source>
</evidence>
<protein>
    <submittedName>
        <fullName evidence="2">Uncharacterized protein</fullName>
    </submittedName>
</protein>
<gene>
    <name evidence="2" type="ORF">AXG93_267s1090</name>
</gene>
<keyword evidence="3" id="KW-1185">Reference proteome</keyword>
<accession>A0A176VJ65</accession>